<reference evidence="4" key="2">
    <citation type="journal article" date="2024" name="Plant">
        <title>Genomic evolution and insights into agronomic trait innovations of Sesamum species.</title>
        <authorList>
            <person name="Miao H."/>
            <person name="Wang L."/>
            <person name="Qu L."/>
            <person name="Liu H."/>
            <person name="Sun Y."/>
            <person name="Le M."/>
            <person name="Wang Q."/>
            <person name="Wei S."/>
            <person name="Zheng Y."/>
            <person name="Lin W."/>
            <person name="Duan Y."/>
            <person name="Cao H."/>
            <person name="Xiong S."/>
            <person name="Wang X."/>
            <person name="Wei L."/>
            <person name="Li C."/>
            <person name="Ma Q."/>
            <person name="Ju M."/>
            <person name="Zhao R."/>
            <person name="Li G."/>
            <person name="Mu C."/>
            <person name="Tian Q."/>
            <person name="Mei H."/>
            <person name="Zhang T."/>
            <person name="Gao T."/>
            <person name="Zhang H."/>
        </authorList>
    </citation>
    <scope>NUCLEOTIDE SEQUENCE</scope>
    <source>
        <strain evidence="4">3651</strain>
    </source>
</reference>
<dbReference type="Gene3D" id="1.20.58.90">
    <property type="match status" value="1"/>
</dbReference>
<comment type="similarity">
    <text evidence="1">Belongs to the TBCA family.</text>
</comment>
<comment type="caution">
    <text evidence="4">The sequence shown here is derived from an EMBL/GenBank/DDBJ whole genome shotgun (WGS) entry which is preliminary data.</text>
</comment>
<dbReference type="InterPro" id="IPR005069">
    <property type="entry name" value="Nucl-diP-sugar_transferase"/>
</dbReference>
<dbReference type="AlphaFoldDB" id="A0AAE1XR92"/>
<name>A0AAE1XR92_9LAMI</name>
<dbReference type="GO" id="GO:0048487">
    <property type="term" value="F:beta-tubulin binding"/>
    <property type="evidence" value="ECO:0007669"/>
    <property type="project" value="InterPro"/>
</dbReference>
<dbReference type="InterPro" id="IPR004226">
    <property type="entry name" value="TBCA"/>
</dbReference>
<evidence type="ECO:0000313" key="4">
    <source>
        <dbReference type="EMBL" id="KAK4416083.1"/>
    </source>
</evidence>
<dbReference type="FunFam" id="1.20.58.90:FF:000011">
    <property type="entry name" value="Tubulin-specific chaperone A"/>
    <property type="match status" value="1"/>
</dbReference>
<dbReference type="GO" id="GO:0007021">
    <property type="term" value="P:tubulin complex assembly"/>
    <property type="evidence" value="ECO:0007669"/>
    <property type="project" value="InterPro"/>
</dbReference>
<evidence type="ECO:0000259" key="3">
    <source>
        <dbReference type="Pfam" id="PF03407"/>
    </source>
</evidence>
<dbReference type="SUPFAM" id="SSF46988">
    <property type="entry name" value="Tubulin chaperone cofactor A"/>
    <property type="match status" value="1"/>
</dbReference>
<dbReference type="GO" id="GO:0007023">
    <property type="term" value="P:post-chaperonin tubulin folding pathway"/>
    <property type="evidence" value="ECO:0007669"/>
    <property type="project" value="InterPro"/>
</dbReference>
<sequence length="468" mass="53244">MDRSKNNIKNITILSLILAATIILICSWEPLADKSSLLQRHSSRLQPFARNDELRTALGKASTPDKTVVISVINKAYVEPPPTGEAPSMFDLFLEGFWAGEGTRPLVEHLLIVAVDDTAHERCLFLRLNCYRLRAADDASGSGDGDVDFAGEKVYMTNEFIEMMWRRTRFLLDVLRRGYDFIFTDTDVLWLRNPFTRLSMNQTLDLQISTDYFNGNTTSEKNPINTGFYFIRSNKKTITLFQRWYDMRRNSTGLKEQDVLQNMIRDKGVVGELGLNVRFLDTQYFSGFCKDSRDVGVVATVHANCCRSIRAKVADLKRALRDWKRFKNLGFGGSTNVQYSCANQKLSRSPAQRKKMATVRNLKIKTSTCKRIVKELHSYEKEVEREAAKTADMKAKGADPYDLKQQENVLAESRMMVPDCRKRLEAALSDLKGTVAELEESGQKEGPEFDDARSIIAEVEQLFQSSEL</sequence>
<dbReference type="InterPro" id="IPR044821">
    <property type="entry name" value="At1g28695/At4g15970-like"/>
</dbReference>
<dbReference type="Pfam" id="PF03407">
    <property type="entry name" value="Nucleotid_trans"/>
    <property type="match status" value="1"/>
</dbReference>
<dbReference type="EMBL" id="JACGWO010000011">
    <property type="protein sequence ID" value="KAK4416083.1"/>
    <property type="molecule type" value="Genomic_DNA"/>
</dbReference>
<dbReference type="Proteomes" id="UP001293254">
    <property type="component" value="Unassembled WGS sequence"/>
</dbReference>
<dbReference type="InterPro" id="IPR036126">
    <property type="entry name" value="TBCA_sf"/>
</dbReference>
<protein>
    <recommendedName>
        <fullName evidence="3">Nucleotide-diphospho-sugar transferase domain-containing protein</fullName>
    </recommendedName>
</protein>
<evidence type="ECO:0000256" key="1">
    <source>
        <dbReference type="ARBA" id="ARBA00006806"/>
    </source>
</evidence>
<dbReference type="PANTHER" id="PTHR46038:SF12">
    <property type="entry name" value="OS03G0731800 PROTEIN"/>
    <property type="match status" value="1"/>
</dbReference>
<dbReference type="PANTHER" id="PTHR46038">
    <property type="entry name" value="EXPRESSED PROTEIN-RELATED"/>
    <property type="match status" value="1"/>
</dbReference>
<reference evidence="4" key="1">
    <citation type="submission" date="2020-06" db="EMBL/GenBank/DDBJ databases">
        <authorList>
            <person name="Li T."/>
            <person name="Hu X."/>
            <person name="Zhang T."/>
            <person name="Song X."/>
            <person name="Zhang H."/>
            <person name="Dai N."/>
            <person name="Sheng W."/>
            <person name="Hou X."/>
            <person name="Wei L."/>
        </authorList>
    </citation>
    <scope>NUCLEOTIDE SEQUENCE</scope>
    <source>
        <strain evidence="4">3651</strain>
        <tissue evidence="4">Leaf</tissue>
    </source>
</reference>
<evidence type="ECO:0000313" key="5">
    <source>
        <dbReference type="Proteomes" id="UP001293254"/>
    </source>
</evidence>
<evidence type="ECO:0000256" key="2">
    <source>
        <dbReference type="ARBA" id="ARBA00023186"/>
    </source>
</evidence>
<keyword evidence="2" id="KW-0143">Chaperone</keyword>
<organism evidence="4 5">
    <name type="scientific">Sesamum alatum</name>
    <dbReference type="NCBI Taxonomy" id="300844"/>
    <lineage>
        <taxon>Eukaryota</taxon>
        <taxon>Viridiplantae</taxon>
        <taxon>Streptophyta</taxon>
        <taxon>Embryophyta</taxon>
        <taxon>Tracheophyta</taxon>
        <taxon>Spermatophyta</taxon>
        <taxon>Magnoliopsida</taxon>
        <taxon>eudicotyledons</taxon>
        <taxon>Gunneridae</taxon>
        <taxon>Pentapetalae</taxon>
        <taxon>asterids</taxon>
        <taxon>lamiids</taxon>
        <taxon>Lamiales</taxon>
        <taxon>Pedaliaceae</taxon>
        <taxon>Sesamum</taxon>
    </lineage>
</organism>
<dbReference type="Pfam" id="PF02970">
    <property type="entry name" value="TBCA"/>
    <property type="match status" value="1"/>
</dbReference>
<gene>
    <name evidence="4" type="ORF">Salat_2715700</name>
</gene>
<accession>A0AAE1XR92</accession>
<proteinExistence type="inferred from homology"/>
<feature type="domain" description="Nucleotide-diphospho-sugar transferase" evidence="3">
    <location>
        <begin position="106"/>
        <end position="316"/>
    </location>
</feature>
<keyword evidence="5" id="KW-1185">Reference proteome</keyword>